<reference evidence="2" key="1">
    <citation type="journal article" date="2023" name="Nat. Plants">
        <title>Single-cell RNA sequencing provides a high-resolution roadmap for understanding the multicellular compartmentation of specialized metabolism.</title>
        <authorList>
            <person name="Sun S."/>
            <person name="Shen X."/>
            <person name="Li Y."/>
            <person name="Li Y."/>
            <person name="Wang S."/>
            <person name="Li R."/>
            <person name="Zhang H."/>
            <person name="Shen G."/>
            <person name="Guo B."/>
            <person name="Wei J."/>
            <person name="Xu J."/>
            <person name="St-Pierre B."/>
            <person name="Chen S."/>
            <person name="Sun C."/>
        </authorList>
    </citation>
    <scope>NUCLEOTIDE SEQUENCE [LARGE SCALE GENOMIC DNA]</scope>
</reference>
<dbReference type="EMBL" id="CM044704">
    <property type="protein sequence ID" value="KAI5668475.1"/>
    <property type="molecule type" value="Genomic_DNA"/>
</dbReference>
<evidence type="ECO:0000313" key="1">
    <source>
        <dbReference type="EMBL" id="KAI5668475.1"/>
    </source>
</evidence>
<accession>A0ACC0B765</accession>
<gene>
    <name evidence="1" type="ORF">M9H77_18328</name>
</gene>
<name>A0ACC0B765_CATRO</name>
<keyword evidence="2" id="KW-1185">Reference proteome</keyword>
<organism evidence="1 2">
    <name type="scientific">Catharanthus roseus</name>
    <name type="common">Madagascar periwinkle</name>
    <name type="synonym">Vinca rosea</name>
    <dbReference type="NCBI Taxonomy" id="4058"/>
    <lineage>
        <taxon>Eukaryota</taxon>
        <taxon>Viridiplantae</taxon>
        <taxon>Streptophyta</taxon>
        <taxon>Embryophyta</taxon>
        <taxon>Tracheophyta</taxon>
        <taxon>Spermatophyta</taxon>
        <taxon>Magnoliopsida</taxon>
        <taxon>eudicotyledons</taxon>
        <taxon>Gunneridae</taxon>
        <taxon>Pentapetalae</taxon>
        <taxon>asterids</taxon>
        <taxon>lamiids</taxon>
        <taxon>Gentianales</taxon>
        <taxon>Apocynaceae</taxon>
        <taxon>Rauvolfioideae</taxon>
        <taxon>Vinceae</taxon>
        <taxon>Catharanthinae</taxon>
        <taxon>Catharanthus</taxon>
    </lineage>
</organism>
<proteinExistence type="predicted"/>
<protein>
    <submittedName>
        <fullName evidence="1">Uncharacterized protein</fullName>
    </submittedName>
</protein>
<dbReference type="Proteomes" id="UP001060085">
    <property type="component" value="Linkage Group LG04"/>
</dbReference>
<evidence type="ECO:0000313" key="2">
    <source>
        <dbReference type="Proteomes" id="UP001060085"/>
    </source>
</evidence>
<comment type="caution">
    <text evidence="1">The sequence shown here is derived from an EMBL/GenBank/DDBJ whole genome shotgun (WGS) entry which is preliminary data.</text>
</comment>
<sequence length="258" mass="29649">MREIAKWLIPLVVPWDLFENLSDNSQQHATSSQVGTSRQIGNKGMFEVSQNVDLSVKVDALSKKFYQLLALNTLPTNSTNVQKDMDTNDAMEARLDVILEQGIENRVVKPQHINHQQAMFRGNWQGYNTYLISIVKRMQAVQRSQTASLKNMECQIKLLSIMIIEKPLSNIPSNTVTLRDVEKHMMTFPIFMDDEDETAQKPESTYPRSQEPLPITTVVEESKKIECLPENKNECEESELERENESHVESNRCHKEGR</sequence>